<dbReference type="GO" id="GO:0002181">
    <property type="term" value="P:cytoplasmic translation"/>
    <property type="evidence" value="ECO:0007669"/>
    <property type="project" value="TreeGrafter"/>
</dbReference>
<dbReference type="PANTHER" id="PTHR10792:SF1">
    <property type="entry name" value="RIBOSOMAL PROTEIN L24"/>
    <property type="match status" value="1"/>
</dbReference>
<feature type="compositionally biased region" description="Basic residues" evidence="4">
    <location>
        <begin position="86"/>
        <end position="115"/>
    </location>
</feature>
<evidence type="ECO:0000256" key="4">
    <source>
        <dbReference type="SAM" id="MobiDB-lite"/>
    </source>
</evidence>
<feature type="region of interest" description="Disordered" evidence="4">
    <location>
        <begin position="76"/>
        <end position="146"/>
    </location>
</feature>
<evidence type="ECO:0000256" key="1">
    <source>
        <dbReference type="ARBA" id="ARBA00005647"/>
    </source>
</evidence>
<evidence type="ECO:0000256" key="3">
    <source>
        <dbReference type="ARBA" id="ARBA00023274"/>
    </source>
</evidence>
<dbReference type="PANTHER" id="PTHR10792">
    <property type="entry name" value="60S RIBOSOMAL PROTEIN L24"/>
    <property type="match status" value="1"/>
</dbReference>
<evidence type="ECO:0000256" key="2">
    <source>
        <dbReference type="ARBA" id="ARBA00022980"/>
    </source>
</evidence>
<dbReference type="InterPro" id="IPR056366">
    <property type="entry name" value="Ribosomal_eL24"/>
</dbReference>
<dbReference type="Pfam" id="PF01246">
    <property type="entry name" value="Ribosomal_L24e"/>
    <property type="match status" value="1"/>
</dbReference>
<dbReference type="GO" id="GO:0003735">
    <property type="term" value="F:structural constituent of ribosome"/>
    <property type="evidence" value="ECO:0007669"/>
    <property type="project" value="InterPro"/>
</dbReference>
<dbReference type="SUPFAM" id="SSF57716">
    <property type="entry name" value="Glucocorticoid receptor-like (DNA-binding domain)"/>
    <property type="match status" value="1"/>
</dbReference>
<dbReference type="InterPro" id="IPR038630">
    <property type="entry name" value="L24e/L24_sf"/>
</dbReference>
<comment type="similarity">
    <text evidence="1">Belongs to the eukaryotic ribosomal protein eL24 family.</text>
</comment>
<name>A0A7S3T747_EMIHU</name>
<feature type="domain" description="Large ribosomal subunit protein eL24-related N-terminal" evidence="5">
    <location>
        <begin position="18"/>
        <end position="81"/>
    </location>
</feature>
<feature type="compositionally biased region" description="Basic and acidic residues" evidence="4">
    <location>
        <begin position="203"/>
        <end position="218"/>
    </location>
</feature>
<feature type="region of interest" description="Disordered" evidence="4">
    <location>
        <begin position="158"/>
        <end position="227"/>
    </location>
</feature>
<organism evidence="6">
    <name type="scientific">Emiliania huxleyi</name>
    <name type="common">Coccolithophore</name>
    <name type="synonym">Pontosphaera huxleyi</name>
    <dbReference type="NCBI Taxonomy" id="2903"/>
    <lineage>
        <taxon>Eukaryota</taxon>
        <taxon>Haptista</taxon>
        <taxon>Haptophyta</taxon>
        <taxon>Prymnesiophyceae</taxon>
        <taxon>Isochrysidales</taxon>
        <taxon>Noelaerhabdaceae</taxon>
        <taxon>Emiliania</taxon>
    </lineage>
</organism>
<evidence type="ECO:0000259" key="5">
    <source>
        <dbReference type="Pfam" id="PF01246"/>
    </source>
</evidence>
<evidence type="ECO:0000313" key="6">
    <source>
        <dbReference type="EMBL" id="CAE0575845.1"/>
    </source>
</evidence>
<dbReference type="AlphaFoldDB" id="A0A7S3T747"/>
<dbReference type="InterPro" id="IPR000988">
    <property type="entry name" value="Ribosomal_eL24-rel_N"/>
</dbReference>
<sequence length="227" mass="25169">MNLKLFWLASSQQQMVVKTDVCAYSGLRIYPGHGIFYVRADQKSFKFINRKSKSQFLQRLNPRKIAWTQLYRRMHKKGTMEESTRKKARARPARFSPRARRGRTRPRRAGRRRCCRGGWEGGVARTRGWQRSDGGSGRPRPGWRPHLLERRGGCALRAAPSARARGPLCGSGPAGGSVRSPGLTRALAPVSADAQGEQDDEQGGGRHDSGRHQGEAEPKAGGARGRA</sequence>
<gene>
    <name evidence="6" type="ORF">EHUX00137_LOCUS33354</name>
</gene>
<keyword evidence="2" id="KW-0689">Ribosomal protein</keyword>
<dbReference type="CDD" id="cd00472">
    <property type="entry name" value="Ribosomal_L24e_L24"/>
    <property type="match status" value="1"/>
</dbReference>
<dbReference type="Gene3D" id="2.30.170.20">
    <property type="entry name" value="Ribosomal protein L24e"/>
    <property type="match status" value="1"/>
</dbReference>
<dbReference type="FunFam" id="2.30.170.20:FF:000002">
    <property type="entry name" value="60S ribosomal protein L24"/>
    <property type="match status" value="1"/>
</dbReference>
<protein>
    <recommendedName>
        <fullName evidence="5">Large ribosomal subunit protein eL24-related N-terminal domain-containing protein</fullName>
    </recommendedName>
</protein>
<keyword evidence="3" id="KW-0687">Ribonucleoprotein</keyword>
<accession>A0A7S3T747</accession>
<dbReference type="EMBL" id="HBIR01042755">
    <property type="protein sequence ID" value="CAE0575845.1"/>
    <property type="molecule type" value="Transcribed_RNA"/>
</dbReference>
<reference evidence="6" key="1">
    <citation type="submission" date="2021-01" db="EMBL/GenBank/DDBJ databases">
        <authorList>
            <person name="Corre E."/>
            <person name="Pelletier E."/>
            <person name="Niang G."/>
            <person name="Scheremetjew M."/>
            <person name="Finn R."/>
            <person name="Kale V."/>
            <person name="Holt S."/>
            <person name="Cochrane G."/>
            <person name="Meng A."/>
            <person name="Brown T."/>
            <person name="Cohen L."/>
        </authorList>
    </citation>
    <scope>NUCLEOTIDE SEQUENCE</scope>
    <source>
        <strain evidence="6">379</strain>
    </source>
</reference>
<dbReference type="GO" id="GO:0003729">
    <property type="term" value="F:mRNA binding"/>
    <property type="evidence" value="ECO:0007669"/>
    <property type="project" value="TreeGrafter"/>
</dbReference>
<dbReference type="PROSITE" id="PS01073">
    <property type="entry name" value="RIBOSOMAL_L24E"/>
    <property type="match status" value="1"/>
</dbReference>
<proteinExistence type="inferred from homology"/>
<dbReference type="InterPro" id="IPR023442">
    <property type="entry name" value="Ribosomal_eL24_CS"/>
</dbReference>
<dbReference type="GO" id="GO:0022625">
    <property type="term" value="C:cytosolic large ribosomal subunit"/>
    <property type="evidence" value="ECO:0007669"/>
    <property type="project" value="TreeGrafter"/>
</dbReference>